<dbReference type="InterPro" id="IPR021320">
    <property type="entry name" value="DUF2905"/>
</dbReference>
<reference evidence="2 3" key="1">
    <citation type="submission" date="2019-09" db="EMBL/GenBank/DDBJ databases">
        <title>Draft genome sequences of 48 bacterial type strains from the CCUG.</title>
        <authorList>
            <person name="Tunovic T."/>
            <person name="Pineiro-Iglesias B."/>
            <person name="Unosson C."/>
            <person name="Inganas E."/>
            <person name="Ohlen M."/>
            <person name="Cardew S."/>
            <person name="Jensie-Markopoulos S."/>
            <person name="Salva-Serra F."/>
            <person name="Jaen-Luchoro D."/>
            <person name="Karlsson R."/>
            <person name="Svensson-Stadler L."/>
            <person name="Chun J."/>
            <person name="Moore E."/>
        </authorList>
    </citation>
    <scope>NUCLEOTIDE SEQUENCE [LARGE SCALE GENOMIC DNA]</scope>
    <source>
        <strain evidence="2 3">CCUG 30977</strain>
    </source>
</reference>
<dbReference type="EMBL" id="VZPB01000019">
    <property type="protein sequence ID" value="KAB0582990.1"/>
    <property type="molecule type" value="Genomic_DNA"/>
</dbReference>
<gene>
    <name evidence="2" type="ORF">F7Q92_09670</name>
</gene>
<evidence type="ECO:0000256" key="1">
    <source>
        <dbReference type="SAM" id="Phobius"/>
    </source>
</evidence>
<dbReference type="Proteomes" id="UP000430120">
    <property type="component" value="Unassembled WGS sequence"/>
</dbReference>
<keyword evidence="1" id="KW-0812">Transmembrane</keyword>
<protein>
    <submittedName>
        <fullName evidence="2">DUF2905 domain-containing protein</fullName>
    </submittedName>
</protein>
<evidence type="ECO:0000313" key="3">
    <source>
        <dbReference type="Proteomes" id="UP000430120"/>
    </source>
</evidence>
<name>A0A643FES1_IDEDE</name>
<comment type="caution">
    <text evidence="2">The sequence shown here is derived from an EMBL/GenBank/DDBJ whole genome shotgun (WGS) entry which is preliminary data.</text>
</comment>
<evidence type="ECO:0000313" key="2">
    <source>
        <dbReference type="EMBL" id="KAB0582990.1"/>
    </source>
</evidence>
<keyword evidence="1" id="KW-1133">Transmembrane helix</keyword>
<keyword evidence="1" id="KW-0472">Membrane</keyword>
<feature type="transmembrane region" description="Helical" evidence="1">
    <location>
        <begin position="42"/>
        <end position="62"/>
    </location>
</feature>
<dbReference type="Pfam" id="PF11146">
    <property type="entry name" value="DUF2905"/>
    <property type="match status" value="1"/>
</dbReference>
<sequence>MRWMLVFLIALLIFNRAGEWLQKIGLGRLPGDIRLRLFGRELFLPLASSVVLGLIASVIGLLI</sequence>
<dbReference type="RefSeq" id="WP_022982149.1">
    <property type="nucleotide sequence ID" value="NZ_CP088081.1"/>
</dbReference>
<keyword evidence="3" id="KW-1185">Reference proteome</keyword>
<accession>A0A643FES1</accession>
<dbReference type="AlphaFoldDB" id="A0A643FES1"/>
<dbReference type="OrthoDB" id="9811610at2"/>
<proteinExistence type="predicted"/>
<organism evidence="2 3">
    <name type="scientific">Ideonella dechloratans</name>
    <dbReference type="NCBI Taxonomy" id="36863"/>
    <lineage>
        <taxon>Bacteria</taxon>
        <taxon>Pseudomonadati</taxon>
        <taxon>Pseudomonadota</taxon>
        <taxon>Betaproteobacteria</taxon>
        <taxon>Burkholderiales</taxon>
        <taxon>Sphaerotilaceae</taxon>
        <taxon>Ideonella</taxon>
    </lineage>
</organism>